<dbReference type="Proteomes" id="UP000618931">
    <property type="component" value="Unassembled WGS sequence"/>
</dbReference>
<dbReference type="EMBL" id="JADQDM010000008">
    <property type="protein sequence ID" value="MBF9222562.1"/>
    <property type="molecule type" value="Genomic_DNA"/>
</dbReference>
<accession>A0ABS0I6N0</accession>
<dbReference type="RefSeq" id="WP_196294011.1">
    <property type="nucleotide sequence ID" value="NZ_JADQDM010000008.1"/>
</dbReference>
<protein>
    <submittedName>
        <fullName evidence="3">Uncharacterized protein</fullName>
    </submittedName>
</protein>
<evidence type="ECO:0000256" key="2">
    <source>
        <dbReference type="SAM" id="SignalP"/>
    </source>
</evidence>
<organism evidence="3 4">
    <name type="scientific">Hymenobacter ruricola</name>
    <dbReference type="NCBI Taxonomy" id="2791023"/>
    <lineage>
        <taxon>Bacteria</taxon>
        <taxon>Pseudomonadati</taxon>
        <taxon>Bacteroidota</taxon>
        <taxon>Cytophagia</taxon>
        <taxon>Cytophagales</taxon>
        <taxon>Hymenobacteraceae</taxon>
        <taxon>Hymenobacter</taxon>
    </lineage>
</organism>
<evidence type="ECO:0000313" key="3">
    <source>
        <dbReference type="EMBL" id="MBF9222562.1"/>
    </source>
</evidence>
<proteinExistence type="predicted"/>
<gene>
    <name evidence="3" type="ORF">I2H31_15770</name>
</gene>
<feature type="chain" id="PRO_5046856551" evidence="2">
    <location>
        <begin position="22"/>
        <end position="336"/>
    </location>
</feature>
<reference evidence="3 4" key="1">
    <citation type="submission" date="2020-11" db="EMBL/GenBank/DDBJ databases">
        <authorList>
            <person name="Kim M.K."/>
        </authorList>
    </citation>
    <scope>NUCLEOTIDE SEQUENCE [LARGE SCALE GENOMIC DNA]</scope>
    <source>
        <strain evidence="3 4">BT662</strain>
    </source>
</reference>
<evidence type="ECO:0000313" key="4">
    <source>
        <dbReference type="Proteomes" id="UP000618931"/>
    </source>
</evidence>
<keyword evidence="4" id="KW-1185">Reference proteome</keyword>
<sequence>MLRFPACVTLCLLAAPWAALRAQTPVPGPVALPSAPSAPAGVPAAPAPAAPAPSSGTDEIIGRTYSVELKAGTAFVGELRSAGPEELTFETKDLGLVRVPRANLSRLALLSAEQARLGYDDVGNGNRLFFAPTARNLRKGEGYVQNLELFLLSANYGVTDNISIGLMGSIIPEAGDVNFIGFTPKVSFPVSENFRVGAGGLLLFNRTGAFGLTYANATYGSADNNLTLGVGYAYDGSAGFYETPVFELGGATRISRRVSLMNETYFIRSSDAYGTATGVFGIAGARYAAQRIGGGLGLAYVYGNYEDNGNGTFRFGYNDGTAFPFAELTVRFGKIK</sequence>
<feature type="signal peptide" evidence="2">
    <location>
        <begin position="1"/>
        <end position="21"/>
    </location>
</feature>
<evidence type="ECO:0000256" key="1">
    <source>
        <dbReference type="SAM" id="MobiDB-lite"/>
    </source>
</evidence>
<feature type="compositionally biased region" description="Low complexity" evidence="1">
    <location>
        <begin position="35"/>
        <end position="44"/>
    </location>
</feature>
<comment type="caution">
    <text evidence="3">The sequence shown here is derived from an EMBL/GenBank/DDBJ whole genome shotgun (WGS) entry which is preliminary data.</text>
</comment>
<feature type="region of interest" description="Disordered" evidence="1">
    <location>
        <begin position="35"/>
        <end position="57"/>
    </location>
</feature>
<keyword evidence="2" id="KW-0732">Signal</keyword>
<name>A0ABS0I6N0_9BACT</name>